<dbReference type="STRING" id="572480.Arnit_1790"/>
<dbReference type="CDD" id="cd02947">
    <property type="entry name" value="TRX_family"/>
    <property type="match status" value="1"/>
</dbReference>
<dbReference type="PANTHER" id="PTHR45663:SF40">
    <property type="entry name" value="THIOREDOXIN 2"/>
    <property type="match status" value="1"/>
</dbReference>
<dbReference type="RefSeq" id="WP_013135589.1">
    <property type="nucleotide sequence ID" value="NC_014166.1"/>
</dbReference>
<evidence type="ECO:0000256" key="3">
    <source>
        <dbReference type="ARBA" id="ARBA00022982"/>
    </source>
</evidence>
<dbReference type="InterPro" id="IPR005746">
    <property type="entry name" value="Thioredoxin"/>
</dbReference>
<keyword evidence="4" id="KW-1015">Disulfide bond</keyword>
<sequence>MEKIKVVCSFCNSVNSIPKKDSYKVANCGKCKESLLNTKPLNLNDSNFDLQIVNSDIPVVVDFWAPWCGPCKMFAPTFEEISAKYPLKAKFAKVNTEVEQNLGSKYQIRSIPTLIIYKAGKEIQRVSGALDSTRLDMLINKYI</sequence>
<dbReference type="Proteomes" id="UP000000939">
    <property type="component" value="Chromosome"/>
</dbReference>
<dbReference type="KEGG" id="ant:Arnit_1790"/>
<dbReference type="InterPro" id="IPR017937">
    <property type="entry name" value="Thioredoxin_CS"/>
</dbReference>
<keyword evidence="9" id="KW-1185">Reference proteome</keyword>
<evidence type="ECO:0000256" key="2">
    <source>
        <dbReference type="ARBA" id="ARBA00022448"/>
    </source>
</evidence>
<dbReference type="GO" id="GO:0015035">
    <property type="term" value="F:protein-disulfide reductase activity"/>
    <property type="evidence" value="ECO:0007669"/>
    <property type="project" value="UniProtKB-UniRule"/>
</dbReference>
<organism evidence="8 9">
    <name type="scientific">Arcobacter nitrofigilis (strain ATCC 33309 / DSM 7299 / CCUG 15893 / LMG 7604 / NCTC 12251 / CI)</name>
    <name type="common">Campylobacter nitrofigilis</name>
    <dbReference type="NCBI Taxonomy" id="572480"/>
    <lineage>
        <taxon>Bacteria</taxon>
        <taxon>Pseudomonadati</taxon>
        <taxon>Campylobacterota</taxon>
        <taxon>Epsilonproteobacteria</taxon>
        <taxon>Campylobacterales</taxon>
        <taxon>Arcobacteraceae</taxon>
        <taxon>Arcobacter</taxon>
    </lineage>
</organism>
<evidence type="ECO:0000259" key="7">
    <source>
        <dbReference type="PROSITE" id="PS51352"/>
    </source>
</evidence>
<evidence type="ECO:0000256" key="6">
    <source>
        <dbReference type="NCBIfam" id="TIGR01068"/>
    </source>
</evidence>
<dbReference type="Gene3D" id="2.30.30.380">
    <property type="entry name" value="Zn-finger domain of Sec23/24"/>
    <property type="match status" value="1"/>
</dbReference>
<evidence type="ECO:0000313" key="9">
    <source>
        <dbReference type="Proteomes" id="UP000000939"/>
    </source>
</evidence>
<dbReference type="PANTHER" id="PTHR45663">
    <property type="entry name" value="GEO12009P1"/>
    <property type="match status" value="1"/>
</dbReference>
<evidence type="ECO:0000256" key="1">
    <source>
        <dbReference type="ARBA" id="ARBA00008987"/>
    </source>
</evidence>
<evidence type="ECO:0000313" key="8">
    <source>
        <dbReference type="EMBL" id="ADG93444.1"/>
    </source>
</evidence>
<dbReference type="PRINTS" id="PR00421">
    <property type="entry name" value="THIOREDOXIN"/>
</dbReference>
<dbReference type="Gene3D" id="3.40.30.10">
    <property type="entry name" value="Glutaredoxin"/>
    <property type="match status" value="1"/>
</dbReference>
<name>D5V1L0_ARCNC</name>
<feature type="domain" description="Thioredoxin" evidence="7">
    <location>
        <begin position="39"/>
        <end position="143"/>
    </location>
</feature>
<dbReference type="GO" id="GO:0005829">
    <property type="term" value="C:cytosol"/>
    <property type="evidence" value="ECO:0007669"/>
    <property type="project" value="TreeGrafter"/>
</dbReference>
<keyword evidence="5" id="KW-0676">Redox-active center</keyword>
<dbReference type="HOGENOM" id="CLU_090389_10_0_7"/>
<reference evidence="8 9" key="1">
    <citation type="journal article" date="2010" name="Stand. Genomic Sci.">
        <title>Complete genome sequence of Arcobacter nitrofigilis type strain (CI).</title>
        <authorList>
            <person name="Pati A."/>
            <person name="Gronow S."/>
            <person name="Lapidus A."/>
            <person name="Copeland A."/>
            <person name="Glavina Del Rio T."/>
            <person name="Nolan M."/>
            <person name="Lucas S."/>
            <person name="Tice H."/>
            <person name="Cheng J.F."/>
            <person name="Han C."/>
            <person name="Chertkov O."/>
            <person name="Bruce D."/>
            <person name="Tapia R."/>
            <person name="Goodwin L."/>
            <person name="Pitluck S."/>
            <person name="Liolios K."/>
            <person name="Ivanova N."/>
            <person name="Mavromatis K."/>
            <person name="Chen A."/>
            <person name="Palaniappan K."/>
            <person name="Land M."/>
            <person name="Hauser L."/>
            <person name="Chang Y.J."/>
            <person name="Jeffries C.D."/>
            <person name="Detter J.C."/>
            <person name="Rohde M."/>
            <person name="Goker M."/>
            <person name="Bristow J."/>
            <person name="Eisen J.A."/>
            <person name="Markowitz V."/>
            <person name="Hugenholtz P."/>
            <person name="Klenk H.P."/>
            <person name="Kyrpides N.C."/>
        </authorList>
    </citation>
    <scope>NUCLEOTIDE SEQUENCE [LARGE SCALE GENOMIC DNA]</scope>
    <source>
        <strain evidence="9">ATCC 33309 / DSM 7299 / CCUG 15893 / LMG 7604 / NCTC 12251 / CI</strain>
    </source>
</reference>
<keyword evidence="3" id="KW-0249">Electron transport</keyword>
<evidence type="ECO:0000256" key="5">
    <source>
        <dbReference type="ARBA" id="ARBA00023284"/>
    </source>
</evidence>
<dbReference type="PROSITE" id="PS00194">
    <property type="entry name" value="THIOREDOXIN_1"/>
    <property type="match status" value="1"/>
</dbReference>
<proteinExistence type="inferred from homology"/>
<dbReference type="PROSITE" id="PS51352">
    <property type="entry name" value="THIOREDOXIN_2"/>
    <property type="match status" value="1"/>
</dbReference>
<dbReference type="InterPro" id="IPR036249">
    <property type="entry name" value="Thioredoxin-like_sf"/>
</dbReference>
<accession>D5V1L0</accession>
<dbReference type="AlphaFoldDB" id="D5V1L0"/>
<protein>
    <recommendedName>
        <fullName evidence="6">Thioredoxin</fullName>
    </recommendedName>
</protein>
<dbReference type="SUPFAM" id="SSF52833">
    <property type="entry name" value="Thioredoxin-like"/>
    <property type="match status" value="1"/>
</dbReference>
<dbReference type="NCBIfam" id="TIGR01068">
    <property type="entry name" value="thioredoxin"/>
    <property type="match status" value="1"/>
</dbReference>
<gene>
    <name evidence="8" type="ordered locus">Arnit_1790</name>
</gene>
<comment type="similarity">
    <text evidence="1">Belongs to the thioredoxin family.</text>
</comment>
<dbReference type="EMBL" id="CP001999">
    <property type="protein sequence ID" value="ADG93444.1"/>
    <property type="molecule type" value="Genomic_DNA"/>
</dbReference>
<dbReference type="eggNOG" id="COG3118">
    <property type="taxonomic scope" value="Bacteria"/>
</dbReference>
<dbReference type="InterPro" id="IPR013766">
    <property type="entry name" value="Thioredoxin_domain"/>
</dbReference>
<keyword evidence="2" id="KW-0813">Transport</keyword>
<evidence type="ECO:0000256" key="4">
    <source>
        <dbReference type="ARBA" id="ARBA00023157"/>
    </source>
</evidence>
<dbReference type="Pfam" id="PF00085">
    <property type="entry name" value="Thioredoxin"/>
    <property type="match status" value="1"/>
</dbReference>
<dbReference type="FunFam" id="3.40.30.10:FF:000001">
    <property type="entry name" value="Thioredoxin"/>
    <property type="match status" value="1"/>
</dbReference>
<dbReference type="NCBIfam" id="NF008229">
    <property type="entry name" value="PRK10996.1"/>
    <property type="match status" value="1"/>
</dbReference>